<dbReference type="InterPro" id="IPR000821">
    <property type="entry name" value="Ala_racemase"/>
</dbReference>
<dbReference type="PRINTS" id="PR00992">
    <property type="entry name" value="ALARACEMASE"/>
</dbReference>
<feature type="domain" description="Alanine racemase C-terminal" evidence="5">
    <location>
        <begin position="250"/>
        <end position="375"/>
    </location>
</feature>
<protein>
    <recommendedName>
        <fullName evidence="4">Alanine racemase</fullName>
        <ecNumber evidence="4">5.1.1.1</ecNumber>
    </recommendedName>
</protein>
<evidence type="ECO:0000313" key="6">
    <source>
        <dbReference type="EMBL" id="MCQ9210172.1"/>
    </source>
</evidence>
<feature type="binding site" evidence="4">
    <location>
        <position position="318"/>
    </location>
    <ligand>
        <name>substrate</name>
    </ligand>
</feature>
<dbReference type="SUPFAM" id="SSF50621">
    <property type="entry name" value="Alanine racemase C-terminal domain-like"/>
    <property type="match status" value="1"/>
</dbReference>
<sequence length="378" mass="41639">MVVAKHRNTYVTVDLQVIRDNIKHKIAQMNPDQELYAVVKANAYGHGMIPVAKAALEAGASGFCVAVLDEGLALRQAGFTQPILILGASRPEDAALLAQNTLSATVPHLKWLQEAVDHLTVEKVTEPLLIHIALDTGMGRIGLRSGDQVVEMEDYISRHQDILALEGVFTHFAKADSADQEHVKGQVETFKQLLTFFKQMPKQVHCSNSAWAIWHELGFSPIVRYGIGIYGINPSNGELALPESEHLKPALRWDTEMVQVKLLPKGATISYGATYTCPQDEWIATLPVGYADGWLRSYHKLSVLVEGILCPIVGRVCMDQCMIRLPKEFPVGTKVTLIGTNGDKEITAEDVSQSSESIGYEVLCLIGERVPRVYINES</sequence>
<comment type="catalytic activity">
    <reaction evidence="4">
        <text>L-alanine = D-alanine</text>
        <dbReference type="Rhea" id="RHEA:20249"/>
        <dbReference type="ChEBI" id="CHEBI:57416"/>
        <dbReference type="ChEBI" id="CHEBI:57972"/>
        <dbReference type="EC" id="5.1.1.1"/>
    </reaction>
</comment>
<feature type="active site" description="Proton acceptor; specific for L-alanine" evidence="4">
    <location>
        <position position="271"/>
    </location>
</feature>
<reference evidence="6" key="1">
    <citation type="submission" date="2022-07" db="EMBL/GenBank/DDBJ databases">
        <authorList>
            <person name="Jung M.-Y."/>
            <person name="Lee M."/>
        </authorList>
    </citation>
    <scope>NUCLEOTIDE SEQUENCE</scope>
    <source>
        <strain evidence="6">S8</strain>
    </source>
</reference>
<reference evidence="6" key="3">
    <citation type="journal article" date="2023" name="Microbiol. Resour. Announc.">
        <title>Draft Genome Sequence of Granulicatella sp. Strain S8, Isolated from a Marine Fish, Seriola quinqueradiata.</title>
        <authorList>
            <person name="Lee M."/>
            <person name="Farooq A."/>
            <person name="Jeong J.B."/>
            <person name="Jung M.Y."/>
        </authorList>
    </citation>
    <scope>NUCLEOTIDE SEQUENCE</scope>
    <source>
        <strain evidence="6">S8</strain>
    </source>
</reference>
<evidence type="ECO:0000313" key="7">
    <source>
        <dbReference type="Proteomes" id="UP001059480"/>
    </source>
</evidence>
<evidence type="ECO:0000259" key="5">
    <source>
        <dbReference type="SMART" id="SM01005"/>
    </source>
</evidence>
<dbReference type="InterPro" id="IPR011079">
    <property type="entry name" value="Ala_racemase_C"/>
</dbReference>
<feature type="active site" description="Proton acceptor; specific for D-alanine" evidence="4">
    <location>
        <position position="40"/>
    </location>
</feature>
<comment type="similarity">
    <text evidence="4">Belongs to the alanine racemase family.</text>
</comment>
<dbReference type="NCBIfam" id="TIGR00492">
    <property type="entry name" value="alr"/>
    <property type="match status" value="1"/>
</dbReference>
<evidence type="ECO:0000256" key="1">
    <source>
        <dbReference type="ARBA" id="ARBA00001933"/>
    </source>
</evidence>
<dbReference type="Pfam" id="PF00842">
    <property type="entry name" value="Ala_racemase_C"/>
    <property type="match status" value="1"/>
</dbReference>
<dbReference type="Proteomes" id="UP001059480">
    <property type="component" value="Unassembled WGS sequence"/>
</dbReference>
<dbReference type="InterPro" id="IPR001608">
    <property type="entry name" value="Ala_racemase_N"/>
</dbReference>
<dbReference type="GO" id="GO:0008784">
    <property type="term" value="F:alanine racemase activity"/>
    <property type="evidence" value="ECO:0007669"/>
    <property type="project" value="UniProtKB-EC"/>
</dbReference>
<evidence type="ECO:0000256" key="4">
    <source>
        <dbReference type="HAMAP-Rule" id="MF_01201"/>
    </source>
</evidence>
<evidence type="ECO:0000256" key="2">
    <source>
        <dbReference type="ARBA" id="ARBA00022898"/>
    </source>
</evidence>
<dbReference type="HAMAP" id="MF_01201">
    <property type="entry name" value="Ala_racemase"/>
    <property type="match status" value="1"/>
</dbReference>
<dbReference type="EC" id="5.1.1.1" evidence="4"/>
<feature type="binding site" evidence="4">
    <location>
        <position position="140"/>
    </location>
    <ligand>
        <name>substrate</name>
    </ligand>
</feature>
<gene>
    <name evidence="6" type="primary">alr</name>
    <name evidence="6" type="ORF">NPA36_06370</name>
</gene>
<dbReference type="Gene3D" id="3.20.20.10">
    <property type="entry name" value="Alanine racemase"/>
    <property type="match status" value="1"/>
</dbReference>
<feature type="modified residue" description="N6-(pyridoxal phosphate)lysine" evidence="4">
    <location>
        <position position="40"/>
    </location>
</feature>
<dbReference type="PROSITE" id="PS00395">
    <property type="entry name" value="ALANINE_RACEMASE"/>
    <property type="match status" value="1"/>
</dbReference>
<dbReference type="InterPro" id="IPR009006">
    <property type="entry name" value="Ala_racemase/Decarboxylase_C"/>
</dbReference>
<comment type="function">
    <text evidence="4">Catalyzes the interconversion of L-alanine and D-alanine. May also act on other amino acids.</text>
</comment>
<dbReference type="SUPFAM" id="SSF51419">
    <property type="entry name" value="PLP-binding barrel"/>
    <property type="match status" value="1"/>
</dbReference>
<dbReference type="PANTHER" id="PTHR30511">
    <property type="entry name" value="ALANINE RACEMASE"/>
    <property type="match status" value="1"/>
</dbReference>
<dbReference type="Gene3D" id="2.40.37.10">
    <property type="entry name" value="Lyase, Ornithine Decarboxylase, Chain A, domain 1"/>
    <property type="match status" value="1"/>
</dbReference>
<keyword evidence="7" id="KW-1185">Reference proteome</keyword>
<name>A0ABT1WNR6_9LACT</name>
<dbReference type="InterPro" id="IPR020622">
    <property type="entry name" value="Ala_racemase_pyridoxalP-BS"/>
</dbReference>
<dbReference type="InterPro" id="IPR029066">
    <property type="entry name" value="PLP-binding_barrel"/>
</dbReference>
<comment type="pathway">
    <text evidence="4">Amino-acid biosynthesis; D-alanine biosynthesis; D-alanine from L-alanine: step 1/1.</text>
</comment>
<comment type="caution">
    <text evidence="6">The sequence shown here is derived from an EMBL/GenBank/DDBJ whole genome shotgun (WGS) entry which is preliminary data.</text>
</comment>
<dbReference type="EMBL" id="JANHNZ010000005">
    <property type="protein sequence ID" value="MCQ9210172.1"/>
    <property type="molecule type" value="Genomic_DNA"/>
</dbReference>
<dbReference type="Pfam" id="PF01168">
    <property type="entry name" value="Ala_racemase_N"/>
    <property type="match status" value="1"/>
</dbReference>
<keyword evidence="2 4" id="KW-0663">Pyridoxal phosphate</keyword>
<comment type="cofactor">
    <cofactor evidence="1 4">
        <name>pyridoxal 5'-phosphate</name>
        <dbReference type="ChEBI" id="CHEBI:597326"/>
    </cofactor>
</comment>
<dbReference type="PANTHER" id="PTHR30511:SF0">
    <property type="entry name" value="ALANINE RACEMASE, CATABOLIC-RELATED"/>
    <property type="match status" value="1"/>
</dbReference>
<evidence type="ECO:0000256" key="3">
    <source>
        <dbReference type="ARBA" id="ARBA00023235"/>
    </source>
</evidence>
<reference evidence="6" key="2">
    <citation type="journal article" date="2023" name="Curr. Microbiol.">
        <title>Granulicatella seriolae sp. nov., a Novel Facultative Anaerobe Isolated from Yellowtail Marine Fish.</title>
        <authorList>
            <person name="Lee M."/>
            <person name="Choi Y.J."/>
            <person name="Farooq A."/>
            <person name="Jeong J.B."/>
            <person name="Jung M.Y."/>
        </authorList>
    </citation>
    <scope>NUCLEOTIDE SEQUENCE</scope>
    <source>
        <strain evidence="6">S8</strain>
    </source>
</reference>
<accession>A0ABT1WNR6</accession>
<dbReference type="SMART" id="SM01005">
    <property type="entry name" value="Ala_racemase_C"/>
    <property type="match status" value="1"/>
</dbReference>
<organism evidence="6 7">
    <name type="scientific">Granulicatella seriolae</name>
    <dbReference type="NCBI Taxonomy" id="2967226"/>
    <lineage>
        <taxon>Bacteria</taxon>
        <taxon>Bacillati</taxon>
        <taxon>Bacillota</taxon>
        <taxon>Bacilli</taxon>
        <taxon>Lactobacillales</taxon>
        <taxon>Carnobacteriaceae</taxon>
        <taxon>Granulicatella</taxon>
    </lineage>
</organism>
<proteinExistence type="inferred from homology"/>
<keyword evidence="3 4" id="KW-0413">Isomerase</keyword>
<dbReference type="RefSeq" id="WP_256945287.1">
    <property type="nucleotide sequence ID" value="NZ_JANHNZ010000005.1"/>
</dbReference>
<dbReference type="CDD" id="cd00430">
    <property type="entry name" value="PLPDE_III_AR"/>
    <property type="match status" value="1"/>
</dbReference>